<gene>
    <name evidence="1" type="ORF">B0H16DRAFT_1688404</name>
</gene>
<organism evidence="1 2">
    <name type="scientific">Mycena metata</name>
    <dbReference type="NCBI Taxonomy" id="1033252"/>
    <lineage>
        <taxon>Eukaryota</taxon>
        <taxon>Fungi</taxon>
        <taxon>Dikarya</taxon>
        <taxon>Basidiomycota</taxon>
        <taxon>Agaricomycotina</taxon>
        <taxon>Agaricomycetes</taxon>
        <taxon>Agaricomycetidae</taxon>
        <taxon>Agaricales</taxon>
        <taxon>Marasmiineae</taxon>
        <taxon>Mycenaceae</taxon>
        <taxon>Mycena</taxon>
    </lineage>
</organism>
<dbReference type="InterPro" id="IPR032675">
    <property type="entry name" value="LRR_dom_sf"/>
</dbReference>
<dbReference type="Gene3D" id="3.80.10.10">
    <property type="entry name" value="Ribonuclease Inhibitor"/>
    <property type="match status" value="1"/>
</dbReference>
<evidence type="ECO:0000313" key="1">
    <source>
        <dbReference type="EMBL" id="KAJ7761793.1"/>
    </source>
</evidence>
<dbReference type="Proteomes" id="UP001215598">
    <property type="component" value="Unassembled WGS sequence"/>
</dbReference>
<keyword evidence="2" id="KW-1185">Reference proteome</keyword>
<accession>A0AAD7NI68</accession>
<evidence type="ECO:0000313" key="2">
    <source>
        <dbReference type="Proteomes" id="UP001215598"/>
    </source>
</evidence>
<dbReference type="EMBL" id="JARKIB010000034">
    <property type="protein sequence ID" value="KAJ7761793.1"/>
    <property type="molecule type" value="Genomic_DNA"/>
</dbReference>
<protein>
    <recommendedName>
        <fullName evidence="3">F-box domain-containing protein</fullName>
    </recommendedName>
</protein>
<dbReference type="SUPFAM" id="SSF52047">
    <property type="entry name" value="RNI-like"/>
    <property type="match status" value="1"/>
</dbReference>
<sequence length="498" mass="55901">MDLIQAAVKMQGPSIRGRLRANVVPFGAEKVTIVHALQAAQTCLSTMQTDPSASAKRLKRSIEEITLITFIAEYSSILSKVRQLPDGILQLIFLHSDLHGYLYTGNRDSEVEIDTWHITSVCSHWRAILLDMPVWWSCISTSITAGPLCLSRLELFLRRSKNAPLSIALWAREDPDQYQTARPPNPEIVQALTREAGRWKYLSTSRDIELASLPGKHFPSLESLAIASTDGFGKIVYAPKLRAVSLRNVHRAQLGQKPAFALQILQLSANMGSGEMCQPLLSLFPNTIHFTISTKYKTPWRGLPDPNPHLSVRTLVFLGHEMRAYCVLEMLDVLNLPNLERLELIDCCNWDFRSIDSHMKRSGCALKELSLQSIRIRGPQLLELLRILPTLEKLEIIGSWQIPNSITDAVILGLGPTDKPLLSSLTNWVMHGTYLFSTDTLLHMLEYRFGDGKQCRTPTVVDIILRDRSFSVADLERFAALPAAGGRVSLEFLDEDRQ</sequence>
<dbReference type="AlphaFoldDB" id="A0AAD7NI68"/>
<proteinExistence type="predicted"/>
<name>A0AAD7NI68_9AGAR</name>
<comment type="caution">
    <text evidence="1">The sequence shown here is derived from an EMBL/GenBank/DDBJ whole genome shotgun (WGS) entry which is preliminary data.</text>
</comment>
<evidence type="ECO:0008006" key="3">
    <source>
        <dbReference type="Google" id="ProtNLM"/>
    </source>
</evidence>
<reference evidence="1" key="1">
    <citation type="submission" date="2023-03" db="EMBL/GenBank/DDBJ databases">
        <title>Massive genome expansion in bonnet fungi (Mycena s.s.) driven by repeated elements and novel gene families across ecological guilds.</title>
        <authorList>
            <consortium name="Lawrence Berkeley National Laboratory"/>
            <person name="Harder C.B."/>
            <person name="Miyauchi S."/>
            <person name="Viragh M."/>
            <person name="Kuo A."/>
            <person name="Thoen E."/>
            <person name="Andreopoulos B."/>
            <person name="Lu D."/>
            <person name="Skrede I."/>
            <person name="Drula E."/>
            <person name="Henrissat B."/>
            <person name="Morin E."/>
            <person name="Kohler A."/>
            <person name="Barry K."/>
            <person name="LaButti K."/>
            <person name="Morin E."/>
            <person name="Salamov A."/>
            <person name="Lipzen A."/>
            <person name="Mereny Z."/>
            <person name="Hegedus B."/>
            <person name="Baldrian P."/>
            <person name="Stursova M."/>
            <person name="Weitz H."/>
            <person name="Taylor A."/>
            <person name="Grigoriev I.V."/>
            <person name="Nagy L.G."/>
            <person name="Martin F."/>
            <person name="Kauserud H."/>
        </authorList>
    </citation>
    <scope>NUCLEOTIDE SEQUENCE</scope>
    <source>
        <strain evidence="1">CBHHK182m</strain>
    </source>
</reference>